<dbReference type="EMBL" id="CP021744">
    <property type="protein sequence ID" value="ARZ71603.1"/>
    <property type="molecule type" value="Genomic_DNA"/>
</dbReference>
<evidence type="ECO:0008006" key="3">
    <source>
        <dbReference type="Google" id="ProtNLM"/>
    </source>
</evidence>
<dbReference type="RefSeq" id="WP_087929379.1">
    <property type="nucleotide sequence ID" value="NZ_CP021744.1"/>
</dbReference>
<dbReference type="KEGG" id="salj:SMD11_6027"/>
<organism evidence="1 2">
    <name type="scientific">Streptomyces albireticuli</name>
    <dbReference type="NCBI Taxonomy" id="1940"/>
    <lineage>
        <taxon>Bacteria</taxon>
        <taxon>Bacillati</taxon>
        <taxon>Actinomycetota</taxon>
        <taxon>Actinomycetes</taxon>
        <taxon>Kitasatosporales</taxon>
        <taxon>Streptomycetaceae</taxon>
        <taxon>Streptomyces</taxon>
    </lineage>
</organism>
<dbReference type="OrthoDB" id="4144896at2"/>
<sequence>MRWRNLRRRCRKVIGSIPVPDPFSAPALCARLAERRDRPLRLLALPTPTVPGTPSGLLLSVEREDFILYDARTSPLHQEHIIVHEIGHLVCGHRSVAEDVQLERHLDLADPRSVRTVLPRIRYGDEQEREAEMIATLILEAAGRVPGPTPLSGMLGGLESAMGLRQARTAGRPCSRG</sequence>
<name>A0A1Z2LBC8_9ACTN</name>
<reference evidence="1 2" key="1">
    <citation type="submission" date="2017-06" db="EMBL/GenBank/DDBJ databases">
        <title>Streptomyces albireticuli Genome sequencing and assembly.</title>
        <authorList>
            <person name="Wang Y."/>
            <person name="Du B."/>
            <person name="Ding Y."/>
            <person name="Liu H."/>
            <person name="Hou Q."/>
            <person name="Liu K."/>
            <person name="Yao L."/>
            <person name="Wang C."/>
        </authorList>
    </citation>
    <scope>NUCLEOTIDE SEQUENCE [LARGE SCALE GENOMIC DNA]</scope>
    <source>
        <strain evidence="1 2">MDJK11</strain>
    </source>
</reference>
<proteinExistence type="predicted"/>
<evidence type="ECO:0000313" key="2">
    <source>
        <dbReference type="Proteomes" id="UP000195755"/>
    </source>
</evidence>
<dbReference type="Proteomes" id="UP000195755">
    <property type="component" value="Chromosome"/>
</dbReference>
<dbReference type="AlphaFoldDB" id="A0A1Z2LBC8"/>
<gene>
    <name evidence="1" type="ORF">SMD11_6027</name>
</gene>
<protein>
    <recommendedName>
        <fullName evidence="3">IrrE N-terminal-like domain-containing protein</fullName>
    </recommendedName>
</protein>
<accession>A0A1Z2LBC8</accession>
<evidence type="ECO:0000313" key="1">
    <source>
        <dbReference type="EMBL" id="ARZ71603.1"/>
    </source>
</evidence>